<dbReference type="GO" id="GO:0006518">
    <property type="term" value="P:peptide metabolic process"/>
    <property type="evidence" value="ECO:0007669"/>
    <property type="project" value="TreeGrafter"/>
</dbReference>
<comment type="similarity">
    <text evidence="1 9">Belongs to the peptidase M3 family.</text>
</comment>
<dbReference type="InterPro" id="IPR034005">
    <property type="entry name" value="M3A_DCP"/>
</dbReference>
<gene>
    <name evidence="12" type="ORF">SAMN02745729_11557</name>
</gene>
<evidence type="ECO:0000256" key="3">
    <source>
        <dbReference type="ARBA" id="ARBA00022723"/>
    </source>
</evidence>
<dbReference type="PANTHER" id="PTHR11804:SF84">
    <property type="entry name" value="SACCHAROLYSIN"/>
    <property type="match status" value="1"/>
</dbReference>
<evidence type="ECO:0000259" key="10">
    <source>
        <dbReference type="Pfam" id="PF01432"/>
    </source>
</evidence>
<dbReference type="FunFam" id="3.40.390.10:FF:000009">
    <property type="entry name" value="Oligopeptidase A"/>
    <property type="match status" value="1"/>
</dbReference>
<evidence type="ECO:0000256" key="9">
    <source>
        <dbReference type="RuleBase" id="RU003435"/>
    </source>
</evidence>
<feature type="domain" description="Peptidase M3A/M3B catalytic" evidence="10">
    <location>
        <begin position="222"/>
        <end position="674"/>
    </location>
</feature>
<dbReference type="Pfam" id="PF19310">
    <property type="entry name" value="TOP_N"/>
    <property type="match status" value="1"/>
</dbReference>
<dbReference type="EMBL" id="FNRJ01000015">
    <property type="protein sequence ID" value="SEB07189.1"/>
    <property type="molecule type" value="Genomic_DNA"/>
</dbReference>
<dbReference type="CDD" id="cd06456">
    <property type="entry name" value="M3A_DCP"/>
    <property type="match status" value="1"/>
</dbReference>
<dbReference type="OrthoDB" id="9773538at2"/>
<dbReference type="GO" id="GO:0005829">
    <property type="term" value="C:cytosol"/>
    <property type="evidence" value="ECO:0007669"/>
    <property type="project" value="UniProtKB-ARBA"/>
</dbReference>
<evidence type="ECO:0000256" key="7">
    <source>
        <dbReference type="ARBA" id="ARBA00024603"/>
    </source>
</evidence>
<dbReference type="PANTHER" id="PTHR11804">
    <property type="entry name" value="PROTEASE M3 THIMET OLIGOPEPTIDASE-RELATED"/>
    <property type="match status" value="1"/>
</dbReference>
<keyword evidence="3 9" id="KW-0479">Metal-binding</keyword>
<organism evidence="12 13">
    <name type="scientific">Marinobacterium iners DSM 11526</name>
    <dbReference type="NCBI Taxonomy" id="1122198"/>
    <lineage>
        <taxon>Bacteria</taxon>
        <taxon>Pseudomonadati</taxon>
        <taxon>Pseudomonadota</taxon>
        <taxon>Gammaproteobacteria</taxon>
        <taxon>Oceanospirillales</taxon>
        <taxon>Oceanospirillaceae</taxon>
        <taxon>Marinobacterium</taxon>
    </lineage>
</organism>
<evidence type="ECO:0000256" key="1">
    <source>
        <dbReference type="ARBA" id="ARBA00006040"/>
    </source>
</evidence>
<keyword evidence="13" id="KW-1185">Reference proteome</keyword>
<dbReference type="Gene3D" id="3.40.390.10">
    <property type="entry name" value="Collagenase (Catalytic Domain)"/>
    <property type="match status" value="1"/>
</dbReference>
<dbReference type="AlphaFoldDB" id="A0A1H4GC53"/>
<dbReference type="NCBIfam" id="NF008159">
    <property type="entry name" value="PRK10911.1"/>
    <property type="match status" value="1"/>
</dbReference>
<dbReference type="EC" id="3.4.24.70" evidence="8"/>
<evidence type="ECO:0000313" key="12">
    <source>
        <dbReference type="EMBL" id="SEB07189.1"/>
    </source>
</evidence>
<proteinExistence type="inferred from homology"/>
<name>A0A1H4GC53_9GAMM</name>
<dbReference type="Proteomes" id="UP000242469">
    <property type="component" value="Unassembled WGS sequence"/>
</dbReference>
<comment type="cofactor">
    <cofactor evidence="9">
        <name>Zn(2+)</name>
        <dbReference type="ChEBI" id="CHEBI:29105"/>
    </cofactor>
    <text evidence="9">Binds 1 zinc ion.</text>
</comment>
<accession>A0A1H4GC53</accession>
<feature type="domain" description="Oligopeptidase A N-terminal" evidence="11">
    <location>
        <begin position="27"/>
        <end position="147"/>
    </location>
</feature>
<dbReference type="GO" id="GO:0046872">
    <property type="term" value="F:metal ion binding"/>
    <property type="evidence" value="ECO:0007669"/>
    <property type="project" value="UniProtKB-UniRule"/>
</dbReference>
<dbReference type="Gene3D" id="1.10.1370.10">
    <property type="entry name" value="Neurolysin, domain 3"/>
    <property type="match status" value="1"/>
</dbReference>
<dbReference type="SUPFAM" id="SSF55486">
    <property type="entry name" value="Metalloproteases ('zincins'), catalytic domain"/>
    <property type="match status" value="1"/>
</dbReference>
<sequence>MSNPLLETHLLPPFSRIQPEHAVPAVDELLTRNRERIAALTADPERNDWSLVAELEQLNDELAQAWSPVSHLNGVMNSDAWREAYNACLPKLSEYWTELGQHQGLFKAFESLAQSDAYPQLSKSRKKVIDNALRDFRLSGIALPEAQQKRYAELQQRLSELTTRFSENVLDATQGWWKQIDDEAELAGLPDHAVAAAKEAAKVKELEGWVITLDFPAYYAVMAFADSRSLREELYRAYSTRASDQGPKAGEWDNSAVMQEILDLRHELAQLLGFDTYADYSLATKMAQSPQQVVTFLEDLATETRPIAERELAELQAFAQERDGIEELMAWDVTYYGEKLKQARYDISQQELRPYFPLPKVLDGMFTIAGRLFDLDVEEQSNFDSWHNDARLFALKRNGEPFAYCYLDPFARSGKRGGAWMDDCRVRRRLSDSQLQLPVAYLVCNFTPPLPGQPALLTHDEVTTLFHEFGHGLHHMLTQMEEADISGINGVAWDAVELPSQFMENWCWEPEALALISGHHETGEPLPQSLLDKMLAAKHFQSAMMMLRQLEFSLFDFRLHHEYQPGKTDIQALLNRVRDQVSVIRPPAENRFQHSFSHIFAGGYAAGYYSYKWAEVLSADAFSRFEEEGIFNAETGAAFRQEILEQGGSGDPMDLFVAFRGREPSVDALLRHSGIR</sequence>
<dbReference type="STRING" id="1122198.SAMN02745729_11557"/>
<evidence type="ECO:0000313" key="13">
    <source>
        <dbReference type="Proteomes" id="UP000242469"/>
    </source>
</evidence>
<keyword evidence="2 9" id="KW-0645">Protease</keyword>
<dbReference type="RefSeq" id="WP_091827501.1">
    <property type="nucleotide sequence ID" value="NZ_FNRJ01000015.1"/>
</dbReference>
<comment type="catalytic activity">
    <reaction evidence="7">
        <text>Hydrolysis of oligopeptides, with broad specificity. Gly or Ala commonly occur as P1 or P1' residues, but more distant residues are also important, as is shown by the fact that Z-Gly-Pro-Gly-|-Gly-Pro-Ala is cleaved, but not Z-(Gly)(5).</text>
        <dbReference type="EC" id="3.4.24.70"/>
    </reaction>
</comment>
<evidence type="ECO:0000256" key="4">
    <source>
        <dbReference type="ARBA" id="ARBA00022801"/>
    </source>
</evidence>
<protein>
    <recommendedName>
        <fullName evidence="8">oligopeptidase A</fullName>
        <ecNumber evidence="8">3.4.24.70</ecNumber>
    </recommendedName>
</protein>
<dbReference type="Pfam" id="PF01432">
    <property type="entry name" value="Peptidase_M3"/>
    <property type="match status" value="1"/>
</dbReference>
<reference evidence="13" key="1">
    <citation type="submission" date="2016-10" db="EMBL/GenBank/DDBJ databases">
        <authorList>
            <person name="Varghese N."/>
            <person name="Submissions S."/>
        </authorList>
    </citation>
    <scope>NUCLEOTIDE SEQUENCE [LARGE SCALE GENOMIC DNA]</scope>
    <source>
        <strain evidence="13">DSM 11526</strain>
    </source>
</reference>
<dbReference type="InterPro" id="IPR024077">
    <property type="entry name" value="Neurolysin/TOP_dom2"/>
</dbReference>
<keyword evidence="6 9" id="KW-0482">Metalloprotease</keyword>
<dbReference type="GO" id="GO:0006508">
    <property type="term" value="P:proteolysis"/>
    <property type="evidence" value="ECO:0007669"/>
    <property type="project" value="UniProtKB-KW"/>
</dbReference>
<evidence type="ECO:0000259" key="11">
    <source>
        <dbReference type="Pfam" id="PF19310"/>
    </source>
</evidence>
<dbReference type="InterPro" id="IPR045666">
    <property type="entry name" value="OpdA_N"/>
</dbReference>
<keyword evidence="5 9" id="KW-0862">Zinc</keyword>
<evidence type="ECO:0000256" key="8">
    <source>
        <dbReference type="ARBA" id="ARBA00026100"/>
    </source>
</evidence>
<evidence type="ECO:0000256" key="6">
    <source>
        <dbReference type="ARBA" id="ARBA00023049"/>
    </source>
</evidence>
<evidence type="ECO:0000256" key="5">
    <source>
        <dbReference type="ARBA" id="ARBA00022833"/>
    </source>
</evidence>
<dbReference type="InterPro" id="IPR024079">
    <property type="entry name" value="MetalloPept_cat_dom_sf"/>
</dbReference>
<keyword evidence="4 9" id="KW-0378">Hydrolase</keyword>
<dbReference type="InterPro" id="IPR001567">
    <property type="entry name" value="Pept_M3A_M3B_dom"/>
</dbReference>
<dbReference type="GO" id="GO:0004222">
    <property type="term" value="F:metalloendopeptidase activity"/>
    <property type="evidence" value="ECO:0007669"/>
    <property type="project" value="UniProtKB-EC"/>
</dbReference>
<evidence type="ECO:0000256" key="2">
    <source>
        <dbReference type="ARBA" id="ARBA00022670"/>
    </source>
</evidence>
<dbReference type="InterPro" id="IPR045090">
    <property type="entry name" value="Pept_M3A_M3B"/>
</dbReference>